<name>A0A9N9NW07_9GLOM</name>
<dbReference type="SUPFAM" id="SSF81901">
    <property type="entry name" value="HCP-like"/>
    <property type="match status" value="1"/>
</dbReference>
<comment type="caution">
    <text evidence="1">The sequence shown here is derived from an EMBL/GenBank/DDBJ whole genome shotgun (WGS) entry which is preliminary data.</text>
</comment>
<gene>
    <name evidence="1" type="ORF">FCALED_LOCUS17422</name>
</gene>
<dbReference type="SMART" id="SM00671">
    <property type="entry name" value="SEL1"/>
    <property type="match status" value="1"/>
</dbReference>
<protein>
    <submittedName>
        <fullName evidence="1">4554_t:CDS:1</fullName>
    </submittedName>
</protein>
<feature type="non-terminal residue" evidence="1">
    <location>
        <position position="1"/>
    </location>
</feature>
<reference evidence="1" key="1">
    <citation type="submission" date="2021-06" db="EMBL/GenBank/DDBJ databases">
        <authorList>
            <person name="Kallberg Y."/>
            <person name="Tangrot J."/>
            <person name="Rosling A."/>
        </authorList>
    </citation>
    <scope>NUCLEOTIDE SEQUENCE</scope>
    <source>
        <strain evidence="1">UK204</strain>
    </source>
</reference>
<dbReference type="Gene3D" id="1.25.40.10">
    <property type="entry name" value="Tetratricopeptide repeat domain"/>
    <property type="match status" value="1"/>
</dbReference>
<dbReference type="Pfam" id="PF08238">
    <property type="entry name" value="Sel1"/>
    <property type="match status" value="1"/>
</dbReference>
<evidence type="ECO:0000313" key="1">
    <source>
        <dbReference type="EMBL" id="CAG8769194.1"/>
    </source>
</evidence>
<dbReference type="AlphaFoldDB" id="A0A9N9NW07"/>
<dbReference type="Proteomes" id="UP000789570">
    <property type="component" value="Unassembled WGS sequence"/>
</dbReference>
<accession>A0A9N9NW07</accession>
<proteinExistence type="predicted"/>
<dbReference type="InterPro" id="IPR011990">
    <property type="entry name" value="TPR-like_helical_dom_sf"/>
</dbReference>
<dbReference type="InterPro" id="IPR006597">
    <property type="entry name" value="Sel1-like"/>
</dbReference>
<evidence type="ECO:0000313" key="2">
    <source>
        <dbReference type="Proteomes" id="UP000789570"/>
    </source>
</evidence>
<organism evidence="1 2">
    <name type="scientific">Funneliformis caledonium</name>
    <dbReference type="NCBI Taxonomy" id="1117310"/>
    <lineage>
        <taxon>Eukaryota</taxon>
        <taxon>Fungi</taxon>
        <taxon>Fungi incertae sedis</taxon>
        <taxon>Mucoromycota</taxon>
        <taxon>Glomeromycotina</taxon>
        <taxon>Glomeromycetes</taxon>
        <taxon>Glomerales</taxon>
        <taxon>Glomeraceae</taxon>
        <taxon>Funneliformis</taxon>
    </lineage>
</organism>
<keyword evidence="2" id="KW-1185">Reference proteome</keyword>
<dbReference type="EMBL" id="CAJVPQ010026561">
    <property type="protein sequence ID" value="CAG8769194.1"/>
    <property type="molecule type" value="Genomic_DNA"/>
</dbReference>
<sequence>ILVSIGQYFLGLFYYKGINDGIDQDFEKAFDWISKSSDN</sequence>